<sequence length="82" mass="8825">MDVNSTTRDDGQSSSPRCSLVTTAPPPPRDNLTGLTYRVTVPITLKSCYPHSLCSSSTEILCAITEQIDLPLSPAEIDLVFS</sequence>
<feature type="compositionally biased region" description="Polar residues" evidence="1">
    <location>
        <begin position="1"/>
        <end position="22"/>
    </location>
</feature>
<reference evidence="2 3" key="1">
    <citation type="submission" date="2019-05" db="EMBL/GenBank/DDBJ databases">
        <title>Another draft genome of Portunus trituberculatus and its Hox gene families provides insights of decapod evolution.</title>
        <authorList>
            <person name="Jeong J.-H."/>
            <person name="Song I."/>
            <person name="Kim S."/>
            <person name="Choi T."/>
            <person name="Kim D."/>
            <person name="Ryu S."/>
            <person name="Kim W."/>
        </authorList>
    </citation>
    <scope>NUCLEOTIDE SEQUENCE [LARGE SCALE GENOMIC DNA]</scope>
    <source>
        <tissue evidence="2">Muscle</tissue>
    </source>
</reference>
<evidence type="ECO:0000256" key="1">
    <source>
        <dbReference type="SAM" id="MobiDB-lite"/>
    </source>
</evidence>
<dbReference type="EMBL" id="VSRR010096685">
    <property type="protein sequence ID" value="MPC93939.1"/>
    <property type="molecule type" value="Genomic_DNA"/>
</dbReference>
<dbReference type="AlphaFoldDB" id="A0A5B7JGB6"/>
<comment type="caution">
    <text evidence="2">The sequence shown here is derived from an EMBL/GenBank/DDBJ whole genome shotgun (WGS) entry which is preliminary data.</text>
</comment>
<organism evidence="2 3">
    <name type="scientific">Portunus trituberculatus</name>
    <name type="common">Swimming crab</name>
    <name type="synonym">Neptunus trituberculatus</name>
    <dbReference type="NCBI Taxonomy" id="210409"/>
    <lineage>
        <taxon>Eukaryota</taxon>
        <taxon>Metazoa</taxon>
        <taxon>Ecdysozoa</taxon>
        <taxon>Arthropoda</taxon>
        <taxon>Crustacea</taxon>
        <taxon>Multicrustacea</taxon>
        <taxon>Malacostraca</taxon>
        <taxon>Eumalacostraca</taxon>
        <taxon>Eucarida</taxon>
        <taxon>Decapoda</taxon>
        <taxon>Pleocyemata</taxon>
        <taxon>Brachyura</taxon>
        <taxon>Eubrachyura</taxon>
        <taxon>Portunoidea</taxon>
        <taxon>Portunidae</taxon>
        <taxon>Portuninae</taxon>
        <taxon>Portunus</taxon>
    </lineage>
</organism>
<dbReference type="Proteomes" id="UP000324222">
    <property type="component" value="Unassembled WGS sequence"/>
</dbReference>
<gene>
    <name evidence="2" type="ORF">E2C01_089087</name>
</gene>
<proteinExistence type="predicted"/>
<keyword evidence="3" id="KW-1185">Reference proteome</keyword>
<feature type="region of interest" description="Disordered" evidence="1">
    <location>
        <begin position="1"/>
        <end position="33"/>
    </location>
</feature>
<evidence type="ECO:0000313" key="2">
    <source>
        <dbReference type="EMBL" id="MPC93939.1"/>
    </source>
</evidence>
<name>A0A5B7JGB6_PORTR</name>
<evidence type="ECO:0000313" key="3">
    <source>
        <dbReference type="Proteomes" id="UP000324222"/>
    </source>
</evidence>
<accession>A0A5B7JGB6</accession>
<protein>
    <submittedName>
        <fullName evidence="2">Uncharacterized protein</fullName>
    </submittedName>
</protein>